<name>A0AAD9QAN8_ACRCE</name>
<dbReference type="Proteomes" id="UP001249851">
    <property type="component" value="Unassembled WGS sequence"/>
</dbReference>
<sequence>MTSNDMTSYVFGDKLLSTASLFPSYDSYVSHYLSPEASEFLSELYGYKGDFTESNDPATYIEYLKALFSELLDKNQRPRNGMSEIIEALVNSAKAYGAKLFAENKVISIEKFQAGFTLRTANLTVFAQKVVVATHPAAFMKVKGEVSEEIQGTSIFKSIKKHQAFKGAAVYTEAWWEKTRNDSSNISLKPRQKFVSNSNCMGTTLPYGGRGPNGEAVLHTMYMDGACSRKWGDILRISKSDVDRELKRTLEYKFRRKVPDPLDTVYQYWDEGAWHFQKPGYNYSLTEVSNWAKRPFPGQEIFLVGDAYNTFRGWTEGAILSANNALFEGWRVQEGRSLQRRTGDDVSWRKRLLDYSKDLASH</sequence>
<evidence type="ECO:0000313" key="2">
    <source>
        <dbReference type="EMBL" id="KAK2557834.1"/>
    </source>
</evidence>
<organism evidence="2 3">
    <name type="scientific">Acropora cervicornis</name>
    <name type="common">Staghorn coral</name>
    <dbReference type="NCBI Taxonomy" id="6130"/>
    <lineage>
        <taxon>Eukaryota</taxon>
        <taxon>Metazoa</taxon>
        <taxon>Cnidaria</taxon>
        <taxon>Anthozoa</taxon>
        <taxon>Hexacorallia</taxon>
        <taxon>Scleractinia</taxon>
        <taxon>Astrocoeniina</taxon>
        <taxon>Acroporidae</taxon>
        <taxon>Acropora</taxon>
    </lineage>
</organism>
<dbReference type="InterPro" id="IPR002937">
    <property type="entry name" value="Amino_oxidase"/>
</dbReference>
<dbReference type="Gene3D" id="3.50.50.60">
    <property type="entry name" value="FAD/NAD(P)-binding domain"/>
    <property type="match status" value="1"/>
</dbReference>
<comment type="caution">
    <text evidence="2">The sequence shown here is derived from an EMBL/GenBank/DDBJ whole genome shotgun (WGS) entry which is preliminary data.</text>
</comment>
<dbReference type="SUPFAM" id="SSF51905">
    <property type="entry name" value="FAD/NAD(P)-binding domain"/>
    <property type="match status" value="1"/>
</dbReference>
<keyword evidence="3" id="KW-1185">Reference proteome</keyword>
<proteinExistence type="predicted"/>
<gene>
    <name evidence="2" type="ORF">P5673_019806</name>
</gene>
<dbReference type="Gene3D" id="3.90.660.10">
    <property type="match status" value="1"/>
</dbReference>
<protein>
    <recommendedName>
        <fullName evidence="1">Amine oxidase domain-containing protein</fullName>
    </recommendedName>
</protein>
<evidence type="ECO:0000313" key="3">
    <source>
        <dbReference type="Proteomes" id="UP001249851"/>
    </source>
</evidence>
<dbReference type="GO" id="GO:0016491">
    <property type="term" value="F:oxidoreductase activity"/>
    <property type="evidence" value="ECO:0007669"/>
    <property type="project" value="InterPro"/>
</dbReference>
<dbReference type="Pfam" id="PF01593">
    <property type="entry name" value="Amino_oxidase"/>
    <property type="match status" value="1"/>
</dbReference>
<evidence type="ECO:0000259" key="1">
    <source>
        <dbReference type="Pfam" id="PF01593"/>
    </source>
</evidence>
<reference evidence="2" key="2">
    <citation type="journal article" date="2023" name="Science">
        <title>Genomic signatures of disease resistance in endangered staghorn corals.</title>
        <authorList>
            <person name="Vollmer S.V."/>
            <person name="Selwyn J.D."/>
            <person name="Despard B.A."/>
            <person name="Roesel C.L."/>
        </authorList>
    </citation>
    <scope>NUCLEOTIDE SEQUENCE</scope>
    <source>
        <strain evidence="2">K2</strain>
    </source>
</reference>
<accession>A0AAD9QAN8</accession>
<reference evidence="2" key="1">
    <citation type="journal article" date="2023" name="G3 (Bethesda)">
        <title>Whole genome assembly and annotation of the endangered Caribbean coral Acropora cervicornis.</title>
        <authorList>
            <person name="Selwyn J.D."/>
            <person name="Vollmer S.V."/>
        </authorList>
    </citation>
    <scope>NUCLEOTIDE SEQUENCE</scope>
    <source>
        <strain evidence="2">K2</strain>
    </source>
</reference>
<dbReference type="EMBL" id="JARQWQ010000047">
    <property type="protein sequence ID" value="KAK2557834.1"/>
    <property type="molecule type" value="Genomic_DNA"/>
</dbReference>
<feature type="domain" description="Amine oxidase" evidence="1">
    <location>
        <begin position="25"/>
        <end position="325"/>
    </location>
</feature>
<dbReference type="InterPro" id="IPR036188">
    <property type="entry name" value="FAD/NAD-bd_sf"/>
</dbReference>
<dbReference type="AlphaFoldDB" id="A0AAD9QAN8"/>